<reference evidence="1 2" key="1">
    <citation type="submission" date="2019-09" db="EMBL/GenBank/DDBJ databases">
        <title>Whole genome shotgun sequencing (WGS) of Ellagibacter isourolithinifaciens DSM 104140(T) and Adlercreutzia muris DSM 29508(T).</title>
        <authorList>
            <person name="Stoll D.A."/>
            <person name="Danylec N."/>
            <person name="Huch M."/>
        </authorList>
    </citation>
    <scope>NUCLEOTIDE SEQUENCE [LARGE SCALE GENOMIC DNA]</scope>
    <source>
        <strain evidence="1 2">DSM 29508</strain>
    </source>
</reference>
<name>A0A7C8BSD7_9ACTN</name>
<dbReference type="Proteomes" id="UP000479639">
    <property type="component" value="Unassembled WGS sequence"/>
</dbReference>
<keyword evidence="2" id="KW-1185">Reference proteome</keyword>
<organism evidence="1 2">
    <name type="scientific">Adlercreutzia muris</name>
    <dbReference type="NCBI Taxonomy" id="1796610"/>
    <lineage>
        <taxon>Bacteria</taxon>
        <taxon>Bacillati</taxon>
        <taxon>Actinomycetota</taxon>
        <taxon>Coriobacteriia</taxon>
        <taxon>Eggerthellales</taxon>
        <taxon>Eggerthellaceae</taxon>
        <taxon>Adlercreutzia</taxon>
    </lineage>
</organism>
<sequence length="400" mass="45527">MALAHYQLMNKNTPVLSFEYDLDEHKAVRITGIDQAEAAPFGLADRRGDISKAELNYWWRHRAIPASRAQIKRLLENLQLDSTLELAEKSFGLSLSDRYWLNDLDDPKTWDAVNFFDNDFSDDLGFLTLGQDSAGSSPDAPDYKSVALSSPNSTLGGDLLKKWKIIDGQRVLLKSGVGFVNQEPYNEMIATQLYERLMEPGKFTPYWLFEDGRRVYSACGNMLGPDEELVAAWDLIRNVKQPNNLSDLRFYVRRCEDMGLDGDAVMDALAKMFAGDFVLANRDRHYRNFGVIRNVETLEVTRLAPVFDTGSCLWSDVEFLDVPGDFLYMAKPFKAAGMRPEDQLRLFEGHFDWLDAAKLADFPDEVRAILSRNPNIPEHRIERIARAVEQKIDLLGRIAK</sequence>
<accession>A0A7C8BSD7</accession>
<comment type="caution">
    <text evidence="1">The sequence shown here is derived from an EMBL/GenBank/DDBJ whole genome shotgun (WGS) entry which is preliminary data.</text>
</comment>
<dbReference type="Gene3D" id="1.10.1070.20">
    <property type="match status" value="1"/>
</dbReference>
<gene>
    <name evidence="1" type="ORF">F8D48_01025</name>
</gene>
<dbReference type="RefSeq" id="WP_151429600.1">
    <property type="nucleotide sequence ID" value="NZ_JANJZI010000005.1"/>
</dbReference>
<proteinExistence type="predicted"/>
<dbReference type="AlphaFoldDB" id="A0A7C8BSD7"/>
<evidence type="ECO:0000313" key="1">
    <source>
        <dbReference type="EMBL" id="KAB1651373.1"/>
    </source>
</evidence>
<evidence type="ECO:0000313" key="2">
    <source>
        <dbReference type="Proteomes" id="UP000479639"/>
    </source>
</evidence>
<protein>
    <submittedName>
        <fullName evidence="1">Excisionase</fullName>
    </submittedName>
</protein>
<dbReference type="EMBL" id="WAJS01000002">
    <property type="protein sequence ID" value="KAB1651373.1"/>
    <property type="molecule type" value="Genomic_DNA"/>
</dbReference>